<sequence>MNEPTTSSKQWFARGAVGGVMIFAALNALSWFWLSDAWTDLCGATQNAGADAIGFPFEIWREGNYYGSGWMINYPWLGVNLILAIAIAFLFGWIGSRFASRLQQLVEGAESTELRKLNFTFSVRGLFVTTTIAAFFLGITRMLGVSPWLLGAIYFGGPLVLILIAMAPVGLHWEQRMIIVVAFAILMLVGCVMVGTKMGMEFDRVLIGVFICWVPQSVFAAFAVLMWSMSPFVAGEAKA</sequence>
<protein>
    <submittedName>
        <fullName evidence="2">Uncharacterized protein</fullName>
    </submittedName>
</protein>
<evidence type="ECO:0000313" key="2">
    <source>
        <dbReference type="EMBL" id="QEG21323.1"/>
    </source>
</evidence>
<keyword evidence="1" id="KW-1133">Transmembrane helix</keyword>
<gene>
    <name evidence="2" type="ORF">MFFC18_11790</name>
</gene>
<proteinExistence type="predicted"/>
<feature type="transmembrane region" description="Helical" evidence="1">
    <location>
        <begin position="12"/>
        <end position="34"/>
    </location>
</feature>
<dbReference type="RefSeq" id="WP_075081679.1">
    <property type="nucleotide sequence ID" value="NZ_CP042912.1"/>
</dbReference>
<accession>A0A5B9PEE2</accession>
<organism evidence="2 3">
    <name type="scientific">Mariniblastus fucicola</name>
    <dbReference type="NCBI Taxonomy" id="980251"/>
    <lineage>
        <taxon>Bacteria</taxon>
        <taxon>Pseudomonadati</taxon>
        <taxon>Planctomycetota</taxon>
        <taxon>Planctomycetia</taxon>
        <taxon>Pirellulales</taxon>
        <taxon>Pirellulaceae</taxon>
        <taxon>Mariniblastus</taxon>
    </lineage>
</organism>
<name>A0A5B9PEE2_9BACT</name>
<feature type="transmembrane region" description="Helical" evidence="1">
    <location>
        <begin position="205"/>
        <end position="228"/>
    </location>
</feature>
<feature type="transmembrane region" description="Helical" evidence="1">
    <location>
        <begin position="117"/>
        <end position="139"/>
    </location>
</feature>
<feature type="transmembrane region" description="Helical" evidence="1">
    <location>
        <begin position="145"/>
        <end position="166"/>
    </location>
</feature>
<dbReference type="KEGG" id="mff:MFFC18_11790"/>
<feature type="transmembrane region" description="Helical" evidence="1">
    <location>
        <begin position="178"/>
        <end position="199"/>
    </location>
</feature>
<reference evidence="2 3" key="1">
    <citation type="submission" date="2019-08" db="EMBL/GenBank/DDBJ databases">
        <title>Deep-cultivation of Planctomycetes and their phenomic and genomic characterization uncovers novel biology.</title>
        <authorList>
            <person name="Wiegand S."/>
            <person name="Jogler M."/>
            <person name="Boedeker C."/>
            <person name="Pinto D."/>
            <person name="Vollmers J."/>
            <person name="Rivas-Marin E."/>
            <person name="Kohn T."/>
            <person name="Peeters S.H."/>
            <person name="Heuer A."/>
            <person name="Rast P."/>
            <person name="Oberbeckmann S."/>
            <person name="Bunk B."/>
            <person name="Jeske O."/>
            <person name="Meyerdierks A."/>
            <person name="Storesund J.E."/>
            <person name="Kallscheuer N."/>
            <person name="Luecker S."/>
            <person name="Lage O.M."/>
            <person name="Pohl T."/>
            <person name="Merkel B.J."/>
            <person name="Hornburger P."/>
            <person name="Mueller R.-W."/>
            <person name="Bruemmer F."/>
            <person name="Labrenz M."/>
            <person name="Spormann A.M."/>
            <person name="Op den Camp H."/>
            <person name="Overmann J."/>
            <person name="Amann R."/>
            <person name="Jetten M.S.M."/>
            <person name="Mascher T."/>
            <person name="Medema M.H."/>
            <person name="Devos D.P."/>
            <person name="Kaster A.-K."/>
            <person name="Ovreas L."/>
            <person name="Rohde M."/>
            <person name="Galperin M.Y."/>
            <person name="Jogler C."/>
        </authorList>
    </citation>
    <scope>NUCLEOTIDE SEQUENCE [LARGE SCALE GENOMIC DNA]</scope>
    <source>
        <strain evidence="2 3">FC18</strain>
    </source>
</reference>
<evidence type="ECO:0000256" key="1">
    <source>
        <dbReference type="SAM" id="Phobius"/>
    </source>
</evidence>
<dbReference type="AlphaFoldDB" id="A0A5B9PEE2"/>
<feature type="transmembrane region" description="Helical" evidence="1">
    <location>
        <begin position="74"/>
        <end position="96"/>
    </location>
</feature>
<dbReference type="OrthoDB" id="270078at2"/>
<evidence type="ECO:0000313" key="3">
    <source>
        <dbReference type="Proteomes" id="UP000322214"/>
    </source>
</evidence>
<keyword evidence="1" id="KW-0472">Membrane</keyword>
<keyword evidence="3" id="KW-1185">Reference proteome</keyword>
<dbReference type="EMBL" id="CP042912">
    <property type="protein sequence ID" value="QEG21323.1"/>
    <property type="molecule type" value="Genomic_DNA"/>
</dbReference>
<dbReference type="Proteomes" id="UP000322214">
    <property type="component" value="Chromosome"/>
</dbReference>
<keyword evidence="1" id="KW-0812">Transmembrane</keyword>